<accession>A0A087T7T4</accession>
<protein>
    <submittedName>
        <fullName evidence="2">Uncharacterized protein</fullName>
    </submittedName>
</protein>
<evidence type="ECO:0000256" key="1">
    <source>
        <dbReference type="SAM" id="MobiDB-lite"/>
    </source>
</evidence>
<feature type="compositionally biased region" description="Acidic residues" evidence="1">
    <location>
        <begin position="308"/>
        <end position="321"/>
    </location>
</feature>
<organism evidence="2 3">
    <name type="scientific">Stegodyphus mimosarum</name>
    <name type="common">African social velvet spider</name>
    <dbReference type="NCBI Taxonomy" id="407821"/>
    <lineage>
        <taxon>Eukaryota</taxon>
        <taxon>Metazoa</taxon>
        <taxon>Ecdysozoa</taxon>
        <taxon>Arthropoda</taxon>
        <taxon>Chelicerata</taxon>
        <taxon>Arachnida</taxon>
        <taxon>Araneae</taxon>
        <taxon>Araneomorphae</taxon>
        <taxon>Entelegynae</taxon>
        <taxon>Eresoidea</taxon>
        <taxon>Eresidae</taxon>
        <taxon>Stegodyphus</taxon>
    </lineage>
</organism>
<feature type="region of interest" description="Disordered" evidence="1">
    <location>
        <begin position="308"/>
        <end position="330"/>
    </location>
</feature>
<evidence type="ECO:0000313" key="3">
    <source>
        <dbReference type="Proteomes" id="UP000054359"/>
    </source>
</evidence>
<feature type="non-terminal residue" evidence="2">
    <location>
        <position position="433"/>
    </location>
</feature>
<evidence type="ECO:0000313" key="2">
    <source>
        <dbReference type="EMBL" id="KFM61173.1"/>
    </source>
</evidence>
<dbReference type="OrthoDB" id="6428524at2759"/>
<gene>
    <name evidence="2" type="ORF">X975_22414</name>
</gene>
<dbReference type="Proteomes" id="UP000054359">
    <property type="component" value="Unassembled WGS sequence"/>
</dbReference>
<reference evidence="2 3" key="1">
    <citation type="submission" date="2013-11" db="EMBL/GenBank/DDBJ databases">
        <title>Genome sequencing of Stegodyphus mimosarum.</title>
        <authorList>
            <person name="Bechsgaard J."/>
        </authorList>
    </citation>
    <scope>NUCLEOTIDE SEQUENCE [LARGE SCALE GENOMIC DNA]</scope>
</reference>
<dbReference type="EMBL" id="KK113851">
    <property type="protein sequence ID" value="KFM61173.1"/>
    <property type="molecule type" value="Genomic_DNA"/>
</dbReference>
<sequence>MSTKFYVSLIANERETFNVNEAALKKAAIDVARSYNQKALKKGSTYLDYNNAANRCAYIYKYADVHTGLVTKYFRKLIKKKKVKKLLEPKKNLKICCLGGGPGTDIIGIFRALAIFPAFHQKVSEVTVLDICGGWRNSFKQIISSIKEGKVKDIPENFIDEKTFVARLTSVDLLGPLPQGVVNVISNADIICMVKFVSAVLGKPESVSALQAIGQKFKLGSVILFIDNFQGNVCKSVEDISSQIDLEIVLGPLHETYVCQKGKSNKEVYDCLPQSAARVSVVGYVKIFTQLNPISVNSLPDNILEVDNDDDWNTESDEDENFPSSLHPIKPIKSNVGPKDQLSLLLGKDNKSVVKPKNLPHFPRAEIMQINCEHSGTVCNESEPKTDRDEILQNELELLVASLQKLLTVLEKLLEIKNLEKNTSCCCCCGNYR</sequence>
<dbReference type="OMA" id="SHSCESH"/>
<keyword evidence="3" id="KW-1185">Reference proteome</keyword>
<dbReference type="AlphaFoldDB" id="A0A087T7T4"/>
<name>A0A087T7T4_STEMI</name>
<proteinExistence type="predicted"/>